<sequence>MQSLAQRPKNAAHHAASADRVMWGVLAMWAACFFIMDTLSGRWFLCDMGSQVSVLPALPIDIWTGSCSAPLEATNGSMIQTYGKRRALLCFHGWQFTWDFVTAKVANPLLGADFLRAKGLLVDVKNRWLVNADDFGSFPCMLNSLPTMTPAHSRPGQLLQGGSSPGLTSGASPSRGHP</sequence>
<keyword evidence="2" id="KW-0472">Membrane</keyword>
<evidence type="ECO:0000256" key="1">
    <source>
        <dbReference type="SAM" id="MobiDB-lite"/>
    </source>
</evidence>
<name>A0AAD7R4E6_9TELE</name>
<dbReference type="InterPro" id="IPR021109">
    <property type="entry name" value="Peptidase_aspartic_dom_sf"/>
</dbReference>
<accession>A0AAD7R4E6</accession>
<feature type="region of interest" description="Disordered" evidence="1">
    <location>
        <begin position="152"/>
        <end position="178"/>
    </location>
</feature>
<dbReference type="EMBL" id="JAINUG010000773">
    <property type="protein sequence ID" value="KAJ8362085.1"/>
    <property type="molecule type" value="Genomic_DNA"/>
</dbReference>
<keyword evidence="2" id="KW-1133">Transmembrane helix</keyword>
<gene>
    <name evidence="3" type="ORF">AAFF_G00398110</name>
</gene>
<organism evidence="3 4">
    <name type="scientific">Aldrovandia affinis</name>
    <dbReference type="NCBI Taxonomy" id="143900"/>
    <lineage>
        <taxon>Eukaryota</taxon>
        <taxon>Metazoa</taxon>
        <taxon>Chordata</taxon>
        <taxon>Craniata</taxon>
        <taxon>Vertebrata</taxon>
        <taxon>Euteleostomi</taxon>
        <taxon>Actinopterygii</taxon>
        <taxon>Neopterygii</taxon>
        <taxon>Teleostei</taxon>
        <taxon>Notacanthiformes</taxon>
        <taxon>Halosauridae</taxon>
        <taxon>Aldrovandia</taxon>
    </lineage>
</organism>
<keyword evidence="2" id="KW-0812">Transmembrane</keyword>
<evidence type="ECO:0000313" key="4">
    <source>
        <dbReference type="Proteomes" id="UP001221898"/>
    </source>
</evidence>
<evidence type="ECO:0000256" key="2">
    <source>
        <dbReference type="SAM" id="Phobius"/>
    </source>
</evidence>
<dbReference type="Proteomes" id="UP001221898">
    <property type="component" value="Unassembled WGS sequence"/>
</dbReference>
<feature type="compositionally biased region" description="Low complexity" evidence="1">
    <location>
        <begin position="155"/>
        <end position="170"/>
    </location>
</feature>
<proteinExistence type="predicted"/>
<protein>
    <submittedName>
        <fullName evidence="3">Uncharacterized protein</fullName>
    </submittedName>
</protein>
<dbReference type="AlphaFoldDB" id="A0AAD7R4E6"/>
<evidence type="ECO:0000313" key="3">
    <source>
        <dbReference type="EMBL" id="KAJ8362085.1"/>
    </source>
</evidence>
<comment type="caution">
    <text evidence="3">The sequence shown here is derived from an EMBL/GenBank/DDBJ whole genome shotgun (WGS) entry which is preliminary data.</text>
</comment>
<feature type="transmembrane region" description="Helical" evidence="2">
    <location>
        <begin position="21"/>
        <end position="45"/>
    </location>
</feature>
<keyword evidence="4" id="KW-1185">Reference proteome</keyword>
<reference evidence="3" key="1">
    <citation type="journal article" date="2023" name="Science">
        <title>Genome structures resolve the early diversification of teleost fishes.</title>
        <authorList>
            <person name="Parey E."/>
            <person name="Louis A."/>
            <person name="Montfort J."/>
            <person name="Bouchez O."/>
            <person name="Roques C."/>
            <person name="Iampietro C."/>
            <person name="Lluch J."/>
            <person name="Castinel A."/>
            <person name="Donnadieu C."/>
            <person name="Desvignes T."/>
            <person name="Floi Bucao C."/>
            <person name="Jouanno E."/>
            <person name="Wen M."/>
            <person name="Mejri S."/>
            <person name="Dirks R."/>
            <person name="Jansen H."/>
            <person name="Henkel C."/>
            <person name="Chen W.J."/>
            <person name="Zahm M."/>
            <person name="Cabau C."/>
            <person name="Klopp C."/>
            <person name="Thompson A.W."/>
            <person name="Robinson-Rechavi M."/>
            <person name="Braasch I."/>
            <person name="Lecointre G."/>
            <person name="Bobe J."/>
            <person name="Postlethwait J.H."/>
            <person name="Berthelot C."/>
            <person name="Roest Crollius H."/>
            <person name="Guiguen Y."/>
        </authorList>
    </citation>
    <scope>NUCLEOTIDE SEQUENCE</scope>
    <source>
        <strain evidence="3">NC1722</strain>
    </source>
</reference>
<dbReference type="PROSITE" id="PS51257">
    <property type="entry name" value="PROKAR_LIPOPROTEIN"/>
    <property type="match status" value="1"/>
</dbReference>
<dbReference type="SUPFAM" id="SSF50630">
    <property type="entry name" value="Acid proteases"/>
    <property type="match status" value="1"/>
</dbReference>